<evidence type="ECO:0000313" key="7">
    <source>
        <dbReference type="Proteomes" id="UP001223144"/>
    </source>
</evidence>
<dbReference type="Pfam" id="PF12849">
    <property type="entry name" value="PBP_like_2"/>
    <property type="match status" value="1"/>
</dbReference>
<reference evidence="6 7" key="1">
    <citation type="submission" date="2023-04" db="EMBL/GenBank/DDBJ databases">
        <title>Streptomyces chengmaiensis sp. nov. isolated from the stem of mangrove plant in Hainan.</title>
        <authorList>
            <person name="Huang X."/>
            <person name="Zhou S."/>
            <person name="Chu X."/>
            <person name="Xie Y."/>
            <person name="Lin Y."/>
        </authorList>
    </citation>
    <scope>NUCLEOTIDE SEQUENCE [LARGE SCALE GENOMIC DNA]</scope>
    <source>
        <strain evidence="6 7">HNM0663</strain>
    </source>
</reference>
<protein>
    <recommendedName>
        <fullName evidence="4">Phosphate-binding protein</fullName>
    </recommendedName>
</protein>
<evidence type="ECO:0000256" key="4">
    <source>
        <dbReference type="PIRNR" id="PIRNR002756"/>
    </source>
</evidence>
<evidence type="ECO:0000256" key="1">
    <source>
        <dbReference type="ARBA" id="ARBA00008725"/>
    </source>
</evidence>
<dbReference type="Gene3D" id="3.40.190.10">
    <property type="entry name" value="Periplasmic binding protein-like II"/>
    <property type="match status" value="2"/>
</dbReference>
<sequence length="383" mass="40074">MRHRRRKDRRFLLPAGAAAIAVAAVAGGVLVLTKGDGGSDRAAARDDGPAEPPAARIDCARQGKVPGSGSTAQSNAMKRWIEEYERACPGVRIAYNPIGSGAGVAQFLQGITAFGGTDGALDTDDVASSRDVCPGGHAIDLPMVGGPIAIGYHLPDVHDLVLDAPTLARIFDSRITRWNDPAIRRLNPRAALPDLAIRPVHRSDSSGTTQNLNAYLAGAAPDQWPYPAEKSWHGRGGDSADGSVGVASEVMSTGGAIGYFELSFASKRHIDTVRIDTGAAEPVEASPETASAGIASARVVGEDKDLSLKFDYGTSAPGAYPIVLVTYEVVCDKGNDKKMLPALKSFLAYTASEEGQKILPGIHYAPLPESVAAQVRKVIGTLS</sequence>
<dbReference type="InterPro" id="IPR050962">
    <property type="entry name" value="Phosphate-bind_PstS"/>
</dbReference>
<comment type="similarity">
    <text evidence="1 4">Belongs to the PstS family.</text>
</comment>
<dbReference type="NCBIfam" id="TIGR00975">
    <property type="entry name" value="3a0107s03"/>
    <property type="match status" value="1"/>
</dbReference>
<evidence type="ECO:0000256" key="2">
    <source>
        <dbReference type="ARBA" id="ARBA00022448"/>
    </source>
</evidence>
<dbReference type="PANTHER" id="PTHR42996">
    <property type="entry name" value="PHOSPHATE-BINDING PROTEIN PSTS"/>
    <property type="match status" value="1"/>
</dbReference>
<dbReference type="InterPro" id="IPR006311">
    <property type="entry name" value="TAT_signal"/>
</dbReference>
<gene>
    <name evidence="6" type="primary">pstS</name>
    <name evidence="6" type="ORF">QCN29_13055</name>
</gene>
<evidence type="ECO:0000256" key="3">
    <source>
        <dbReference type="ARBA" id="ARBA00022592"/>
    </source>
</evidence>
<keyword evidence="7" id="KW-1185">Reference proteome</keyword>
<feature type="domain" description="PBP" evidence="5">
    <location>
        <begin position="61"/>
        <end position="354"/>
    </location>
</feature>
<dbReference type="RefSeq" id="WP_279928028.1">
    <property type="nucleotide sequence ID" value="NZ_JARWBG010000012.1"/>
</dbReference>
<evidence type="ECO:0000313" key="6">
    <source>
        <dbReference type="EMBL" id="MDH2389707.1"/>
    </source>
</evidence>
<dbReference type="PANTHER" id="PTHR42996:SF1">
    <property type="entry name" value="PHOSPHATE-BINDING PROTEIN PSTS"/>
    <property type="match status" value="1"/>
</dbReference>
<dbReference type="PIRSF" id="PIRSF002756">
    <property type="entry name" value="PstS"/>
    <property type="match status" value="1"/>
</dbReference>
<dbReference type="InterPro" id="IPR005673">
    <property type="entry name" value="ABC_phos-bd_PstS"/>
</dbReference>
<comment type="caution">
    <text evidence="6">The sequence shown here is derived from an EMBL/GenBank/DDBJ whole genome shotgun (WGS) entry which is preliminary data.</text>
</comment>
<keyword evidence="2 4" id="KW-0813">Transport</keyword>
<dbReference type="CDD" id="cd13565">
    <property type="entry name" value="PBP2_PstS"/>
    <property type="match status" value="1"/>
</dbReference>
<proteinExistence type="inferred from homology"/>
<dbReference type="SUPFAM" id="SSF53850">
    <property type="entry name" value="Periplasmic binding protein-like II"/>
    <property type="match status" value="1"/>
</dbReference>
<organism evidence="6 7">
    <name type="scientific">Streptomyces chengmaiensis</name>
    <dbReference type="NCBI Taxonomy" id="3040919"/>
    <lineage>
        <taxon>Bacteria</taxon>
        <taxon>Bacillati</taxon>
        <taxon>Actinomycetota</taxon>
        <taxon>Actinomycetes</taxon>
        <taxon>Kitasatosporales</taxon>
        <taxon>Streptomycetaceae</taxon>
        <taxon>Streptomyces</taxon>
    </lineage>
</organism>
<dbReference type="PROSITE" id="PS51318">
    <property type="entry name" value="TAT"/>
    <property type="match status" value="1"/>
</dbReference>
<dbReference type="InterPro" id="IPR024370">
    <property type="entry name" value="PBP_domain"/>
</dbReference>
<name>A0ABT6HLV4_9ACTN</name>
<keyword evidence="3 4" id="KW-0592">Phosphate transport</keyword>
<evidence type="ECO:0000259" key="5">
    <source>
        <dbReference type="Pfam" id="PF12849"/>
    </source>
</evidence>
<accession>A0ABT6HLV4</accession>
<dbReference type="Proteomes" id="UP001223144">
    <property type="component" value="Unassembled WGS sequence"/>
</dbReference>
<dbReference type="EMBL" id="JARWBG010000012">
    <property type="protein sequence ID" value="MDH2389707.1"/>
    <property type="molecule type" value="Genomic_DNA"/>
</dbReference>